<keyword evidence="3" id="KW-0677">Repeat</keyword>
<dbReference type="PANTHER" id="PTHR16263">
    <property type="entry name" value="TETRATRICOPEPTIDE REPEAT PROTEIN 38"/>
    <property type="match status" value="1"/>
</dbReference>
<dbReference type="AlphaFoldDB" id="A0A381NGI2"/>
<proteinExistence type="inferred from homology"/>
<dbReference type="SUPFAM" id="SSF48452">
    <property type="entry name" value="TPR-like"/>
    <property type="match status" value="1"/>
</dbReference>
<organism evidence="5">
    <name type="scientific">marine metagenome</name>
    <dbReference type="NCBI Taxonomy" id="408172"/>
    <lineage>
        <taxon>unclassified sequences</taxon>
        <taxon>metagenomes</taxon>
        <taxon>ecological metagenomes</taxon>
    </lineage>
</organism>
<dbReference type="EMBL" id="UINC01000285">
    <property type="protein sequence ID" value="SUZ52623.1"/>
    <property type="molecule type" value="Genomic_DNA"/>
</dbReference>
<keyword evidence="4" id="KW-0802">TPR repeat</keyword>
<feature type="non-terminal residue" evidence="5">
    <location>
        <position position="1"/>
    </location>
</feature>
<evidence type="ECO:0000256" key="1">
    <source>
        <dbReference type="ARBA" id="ARBA00005857"/>
    </source>
</evidence>
<dbReference type="InterPro" id="IPR033891">
    <property type="entry name" value="TTC38"/>
</dbReference>
<evidence type="ECO:0000256" key="3">
    <source>
        <dbReference type="ARBA" id="ARBA00022737"/>
    </source>
</evidence>
<sequence length="423" mass="46380">VAAVGSPGGARDRFDQELSMADPGTLEVWDLALREILDFRGEPAERLQELTADDEAFVMGLVVTLTWAILGGDDPRSAIIQDDLQVLEARCRNATDREQDHAVAVTDLVAGDFTKAASRWDAIGAAHPQDLVATKAVHDVYLHVGDDTRRLRSSTAAIERLALGDPGYGVAAGQHAYALEEVGRFEEAERFARIALEVDPVDVWALHAIAHVYETQDRQEEAVDFLRATRPDWIERDHLALHLEWHLALRLLAGGSFGECLELVDGRLATTDRAFGLCDLTSLLWRLELAGCDVGDRWPGLATKWRNHDQLHTTGFLDLHAALAFSACPDDPGAANFWAGLDACHRDGASENDRIFDEVVRPLADALRDHRTGRHRAAVDVLDGLAATCHQVGGSHAQRDLFVRTANASRRQVDPAMNATRPA</sequence>
<protein>
    <recommendedName>
        <fullName evidence="2">Tetratricopeptide repeat protein 38</fullName>
    </recommendedName>
</protein>
<evidence type="ECO:0000313" key="5">
    <source>
        <dbReference type="EMBL" id="SUZ52623.1"/>
    </source>
</evidence>
<reference evidence="5" key="1">
    <citation type="submission" date="2018-05" db="EMBL/GenBank/DDBJ databases">
        <authorList>
            <person name="Lanie J.A."/>
            <person name="Ng W.-L."/>
            <person name="Kazmierczak K.M."/>
            <person name="Andrzejewski T.M."/>
            <person name="Davidsen T.M."/>
            <person name="Wayne K.J."/>
            <person name="Tettelin H."/>
            <person name="Glass J.I."/>
            <person name="Rusch D."/>
            <person name="Podicherti R."/>
            <person name="Tsui H.-C.T."/>
            <person name="Winkler M.E."/>
        </authorList>
    </citation>
    <scope>NUCLEOTIDE SEQUENCE</scope>
</reference>
<name>A0A381NGI2_9ZZZZ</name>
<evidence type="ECO:0000256" key="2">
    <source>
        <dbReference type="ARBA" id="ARBA00019992"/>
    </source>
</evidence>
<gene>
    <name evidence="5" type="ORF">METZ01_LOCUS5477</name>
</gene>
<evidence type="ECO:0000256" key="4">
    <source>
        <dbReference type="ARBA" id="ARBA00022803"/>
    </source>
</evidence>
<dbReference type="Gene3D" id="1.25.40.10">
    <property type="entry name" value="Tetratricopeptide repeat domain"/>
    <property type="match status" value="1"/>
</dbReference>
<dbReference type="InterPro" id="IPR011990">
    <property type="entry name" value="TPR-like_helical_dom_sf"/>
</dbReference>
<dbReference type="PANTHER" id="PTHR16263:SF4">
    <property type="entry name" value="TETRATRICOPEPTIDE REPEAT PROTEIN 38"/>
    <property type="match status" value="1"/>
</dbReference>
<accession>A0A381NGI2</accession>
<comment type="similarity">
    <text evidence="1">Belongs to the TTC38 family.</text>
</comment>